<evidence type="ECO:0000256" key="2">
    <source>
        <dbReference type="ARBA" id="ARBA00023125"/>
    </source>
</evidence>
<dbReference type="Proteomes" id="UP000298653">
    <property type="component" value="Chromosome"/>
</dbReference>
<evidence type="ECO:0000256" key="3">
    <source>
        <dbReference type="ARBA" id="ARBA00023163"/>
    </source>
</evidence>
<dbReference type="Gene3D" id="1.10.10.10">
    <property type="entry name" value="Winged helix-like DNA-binding domain superfamily/Winged helix DNA-binding domain"/>
    <property type="match status" value="1"/>
</dbReference>
<dbReference type="Gene3D" id="1.25.40.10">
    <property type="entry name" value="Tetratricopeptide repeat domain"/>
    <property type="match status" value="1"/>
</dbReference>
<dbReference type="AlphaFoldDB" id="A0A4P8IJN8"/>
<feature type="domain" description="HTH luxR-type" evidence="4">
    <location>
        <begin position="774"/>
        <end position="839"/>
    </location>
</feature>
<evidence type="ECO:0000256" key="1">
    <source>
        <dbReference type="ARBA" id="ARBA00023015"/>
    </source>
</evidence>
<keyword evidence="3" id="KW-0804">Transcription</keyword>
<accession>A0A4P8IJN8</accession>
<reference evidence="5 6" key="1">
    <citation type="submission" date="2019-05" db="EMBL/GenBank/DDBJ databases">
        <title>Complete genome sequencing of Anaerostipes rhamnosivorans.</title>
        <authorList>
            <person name="Bui T.P.N."/>
            <person name="de Vos W.M."/>
        </authorList>
    </citation>
    <scope>NUCLEOTIDE SEQUENCE [LARGE SCALE GENOMIC DNA]</scope>
    <source>
        <strain evidence="5 6">1y2</strain>
    </source>
</reference>
<dbReference type="PROSITE" id="PS00622">
    <property type="entry name" value="HTH_LUXR_1"/>
    <property type="match status" value="1"/>
</dbReference>
<dbReference type="InterPro" id="IPR016032">
    <property type="entry name" value="Sig_transdc_resp-reg_C-effctor"/>
</dbReference>
<evidence type="ECO:0000259" key="4">
    <source>
        <dbReference type="PROSITE" id="PS50043"/>
    </source>
</evidence>
<dbReference type="Pfam" id="PF25873">
    <property type="entry name" value="WHD_MalT"/>
    <property type="match status" value="1"/>
</dbReference>
<dbReference type="PROSITE" id="PS50043">
    <property type="entry name" value="HTH_LUXR_2"/>
    <property type="match status" value="1"/>
</dbReference>
<keyword evidence="6" id="KW-1185">Reference proteome</keyword>
<dbReference type="InterPro" id="IPR036388">
    <property type="entry name" value="WH-like_DNA-bd_sf"/>
</dbReference>
<dbReference type="GO" id="GO:0006355">
    <property type="term" value="P:regulation of DNA-templated transcription"/>
    <property type="evidence" value="ECO:0007669"/>
    <property type="project" value="InterPro"/>
</dbReference>
<dbReference type="PRINTS" id="PR00038">
    <property type="entry name" value="HTHLUXR"/>
</dbReference>
<keyword evidence="2" id="KW-0238">DNA-binding</keyword>
<protein>
    <submittedName>
        <fullName evidence="5">Regulatory protein, LuxR</fullName>
    </submittedName>
</protein>
<keyword evidence="1" id="KW-0805">Transcription regulation</keyword>
<dbReference type="SUPFAM" id="SSF46894">
    <property type="entry name" value="C-terminal effector domain of the bipartite response regulators"/>
    <property type="match status" value="1"/>
</dbReference>
<dbReference type="SMART" id="SM00382">
    <property type="entry name" value="AAA"/>
    <property type="match status" value="1"/>
</dbReference>
<dbReference type="InterPro" id="IPR003593">
    <property type="entry name" value="AAA+_ATPase"/>
</dbReference>
<dbReference type="Gene3D" id="3.40.50.300">
    <property type="entry name" value="P-loop containing nucleotide triphosphate hydrolases"/>
    <property type="match status" value="1"/>
</dbReference>
<dbReference type="InterPro" id="IPR000792">
    <property type="entry name" value="Tscrpt_reg_LuxR_C"/>
</dbReference>
<evidence type="ECO:0000313" key="6">
    <source>
        <dbReference type="Proteomes" id="UP000298653"/>
    </source>
</evidence>
<gene>
    <name evidence="5" type="ORF">AR1Y2_2740</name>
</gene>
<dbReference type="InterPro" id="IPR059106">
    <property type="entry name" value="WHD_MalT"/>
</dbReference>
<dbReference type="EMBL" id="CP040058">
    <property type="protein sequence ID" value="QCP36194.1"/>
    <property type="molecule type" value="Genomic_DNA"/>
</dbReference>
<dbReference type="InterPro" id="IPR011990">
    <property type="entry name" value="TPR-like_helical_dom_sf"/>
</dbReference>
<dbReference type="SUPFAM" id="SSF48452">
    <property type="entry name" value="TPR-like"/>
    <property type="match status" value="1"/>
</dbReference>
<organism evidence="5 6">
    <name type="scientific">Anaerostipes rhamnosivorans</name>
    <dbReference type="NCBI Taxonomy" id="1229621"/>
    <lineage>
        <taxon>Bacteria</taxon>
        <taxon>Bacillati</taxon>
        <taxon>Bacillota</taxon>
        <taxon>Clostridia</taxon>
        <taxon>Lachnospirales</taxon>
        <taxon>Lachnospiraceae</taxon>
        <taxon>Anaerostipes</taxon>
    </lineage>
</organism>
<dbReference type="KEGG" id="arf:AR1Y2_2740"/>
<dbReference type="PANTHER" id="PTHR44688">
    <property type="entry name" value="DNA-BINDING TRANSCRIPTIONAL ACTIVATOR DEVR_DOSR"/>
    <property type="match status" value="1"/>
</dbReference>
<evidence type="ECO:0000313" key="5">
    <source>
        <dbReference type="EMBL" id="QCP36194.1"/>
    </source>
</evidence>
<dbReference type="SMART" id="SM00421">
    <property type="entry name" value="HTH_LUXR"/>
    <property type="match status" value="1"/>
</dbReference>
<dbReference type="CDD" id="cd06170">
    <property type="entry name" value="LuxR_C_like"/>
    <property type="match status" value="1"/>
</dbReference>
<sequence length="841" mass="97092">MTKIGMPVPRDHYVVRTRLFSKLEQIRYSKAALIEGGAGTGKTTLVSSWFQQSGSGPVFWITLDEAFDHVIVFWNYVMEALKDLIGNDIQMQTVLKEHIQEEDMEQVLALLINRLYEAGECFLVLDNAQYIKNQKLLESLDFFVAHMPDSMHLILSGRKKPDIYLGTLAMEAKLFEIRPEELKLDGAEAAAFLKNTLQLSCKETTLSEMCRLAAGWVGGLQLLSLSVTKDGENIRKQKFSGSIIDKYMEREVLSSLTSKETEFLTVAGILGYFDEEVCGSLFEDFSFQQMIQGLLGKNVMLTILNEEKEIYCCHDILKEFFGRRFETLPESQKGKILRKASEVYLEKGDFGECLKYDIKRRDYTHAMQVIAQMEFAGEAITYLKQIPIERSAECPEFACQAFFYYYSNFEEETCEKIYRLIEEKMKYDQVYEAFSYIDLFLARSIQKRHNEILPLEETLNLPMGKMTMTITLIKNAYLLFIQDRVREAEAYLREADQYYQESANLYIGFFLYTTKCQMYEYTGKLSKAMEAYEASRPLMARLPNMKPSFFVGIAGVYIKQMELEKAGEALCQTKKYMQEKSGSILLAWKVTSLRLLVITGQYEEAREMLADIRNYSAAKLVHMGEELLLYYKAMPGDLVFEEFQKDYESTDLKETDYNSQILYALLLWEKGKEKEALELLERILAYARETGNKAAISQAGLMKARLLLHKEDKESIRIREAAMSEAVYYSFSENHRLPFWMVRDQWGQLLQKAGPLWKKQLSAKEQDFIRSLGTAGQNELLTLREREVLMEIKKGKTNKEIARDLCISLATVKSHLIHIYSKLGASNRLDAVNKMEDDDYL</sequence>
<dbReference type="SUPFAM" id="SSF52540">
    <property type="entry name" value="P-loop containing nucleoside triphosphate hydrolases"/>
    <property type="match status" value="1"/>
</dbReference>
<dbReference type="PANTHER" id="PTHR44688:SF16">
    <property type="entry name" value="DNA-BINDING TRANSCRIPTIONAL ACTIVATOR DEVR_DOSR"/>
    <property type="match status" value="1"/>
</dbReference>
<proteinExistence type="predicted"/>
<name>A0A4P8IJN8_9FIRM</name>
<dbReference type="GO" id="GO:0003677">
    <property type="term" value="F:DNA binding"/>
    <property type="evidence" value="ECO:0007669"/>
    <property type="project" value="UniProtKB-KW"/>
</dbReference>
<dbReference type="Pfam" id="PF00196">
    <property type="entry name" value="GerE"/>
    <property type="match status" value="1"/>
</dbReference>
<dbReference type="InterPro" id="IPR027417">
    <property type="entry name" value="P-loop_NTPase"/>
</dbReference>